<dbReference type="InterPro" id="IPR002226">
    <property type="entry name" value="Catalase_haem_BS"/>
</dbReference>
<comment type="similarity">
    <text evidence="3 12">Belongs to the catalase family.</text>
</comment>
<evidence type="ECO:0000256" key="7">
    <source>
        <dbReference type="ARBA" id="ARBA00022723"/>
    </source>
</evidence>
<evidence type="ECO:0000256" key="2">
    <source>
        <dbReference type="ARBA" id="ARBA00002974"/>
    </source>
</evidence>
<evidence type="ECO:0000313" key="14">
    <source>
        <dbReference type="EMBL" id="PVX98015.1"/>
    </source>
</evidence>
<dbReference type="InterPro" id="IPR010582">
    <property type="entry name" value="Catalase_immune_responsive"/>
</dbReference>
<evidence type="ECO:0000256" key="3">
    <source>
        <dbReference type="ARBA" id="ARBA00005329"/>
    </source>
</evidence>
<keyword evidence="10 12" id="KW-0376">Hydrogen peroxide</keyword>
<name>A0ABX5L109_9BURK</name>
<evidence type="ECO:0000256" key="1">
    <source>
        <dbReference type="ARBA" id="ARBA00001971"/>
    </source>
</evidence>
<dbReference type="InterPro" id="IPR024711">
    <property type="entry name" value="Catalase_clade1/3"/>
</dbReference>
<dbReference type="PIRSF" id="PIRSF038928">
    <property type="entry name" value="Catalase_clade1-3"/>
    <property type="match status" value="1"/>
</dbReference>
<evidence type="ECO:0000256" key="10">
    <source>
        <dbReference type="ARBA" id="ARBA00023324"/>
    </source>
</evidence>
<dbReference type="PANTHER" id="PTHR11465">
    <property type="entry name" value="CATALASE"/>
    <property type="match status" value="1"/>
</dbReference>
<evidence type="ECO:0000256" key="8">
    <source>
        <dbReference type="ARBA" id="ARBA00023002"/>
    </source>
</evidence>
<comment type="catalytic activity">
    <reaction evidence="11 12">
        <text>2 H2O2 = O2 + 2 H2O</text>
        <dbReference type="Rhea" id="RHEA:20309"/>
        <dbReference type="ChEBI" id="CHEBI:15377"/>
        <dbReference type="ChEBI" id="CHEBI:15379"/>
        <dbReference type="ChEBI" id="CHEBI:16240"/>
        <dbReference type="EC" id="1.11.1.6"/>
    </reaction>
</comment>
<dbReference type="Gene3D" id="2.40.180.10">
    <property type="entry name" value="Catalase core domain"/>
    <property type="match status" value="1"/>
</dbReference>
<keyword evidence="7 12" id="KW-0479">Metal-binding</keyword>
<keyword evidence="9 12" id="KW-0408">Iron</keyword>
<proteinExistence type="inferred from homology"/>
<sequence>MTDRTLTSAAGAPVVDNQNSLTAGPRGPVMLQDVWLLEKLAHFDREVIPERRVHAKGSGAFGTLKVTHDISRFTKAKVFGEAGKETPLFIRFSTVAGERGAADAERDVRGFSIKFYTEEGNWDIVGNNTPVFFIRDPLKFPDFIHTQKRDPRTNMRSNVAAWDFWARHPESLHQVTILMSDRGIPKNYRQQHGFGSHTFSFINANNERFYVKFHFKSAQGVENYSDAEAAQVIAQDRESAQRDLFSEIEKGNFPKWHFRIQVMPEADAAKVPYNPFDITKVWPHKDYPLIDVGTIELNRNPQNYFADVEQAAFSPANVVPGIGFSPDRLLQGRLFSYGDTQRYRLGINHHQIPVNAPRCPFHSYHRDGAMRTDGNLGGTVNYEPSRFGDFAQRPQAGEPPLAAGAVDHYDHREDDDYYSQPGALFRLFDAGQRERLFANIARHIDGVPQEIVERQIEHFRRADPAYAQGVIDAIAKLAEQAK</sequence>
<evidence type="ECO:0000256" key="6">
    <source>
        <dbReference type="ARBA" id="ARBA00022617"/>
    </source>
</evidence>
<dbReference type="CDD" id="cd08156">
    <property type="entry name" value="catalase_clade_3"/>
    <property type="match status" value="1"/>
</dbReference>
<organism evidence="14 15">
    <name type="scientific">Paraburkholderia unamae</name>
    <dbReference type="NCBI Taxonomy" id="219649"/>
    <lineage>
        <taxon>Bacteria</taxon>
        <taxon>Pseudomonadati</taxon>
        <taxon>Pseudomonadota</taxon>
        <taxon>Betaproteobacteria</taxon>
        <taxon>Burkholderiales</taxon>
        <taxon>Burkholderiaceae</taxon>
        <taxon>Paraburkholderia</taxon>
    </lineage>
</organism>
<comment type="caution">
    <text evidence="14">The sequence shown here is derived from an EMBL/GenBank/DDBJ whole genome shotgun (WGS) entry which is preliminary data.</text>
</comment>
<accession>A0ABX5L109</accession>
<dbReference type="EC" id="1.11.1.6" evidence="4 12"/>
<reference evidence="14 15" key="1">
    <citation type="submission" date="2018-05" db="EMBL/GenBank/DDBJ databases">
        <title>Genomic Encyclopedia of Type Strains, Phase IV (KMG-V): Genome sequencing to study the core and pangenomes of soil and plant-associated prokaryotes.</title>
        <authorList>
            <person name="Whitman W."/>
        </authorList>
    </citation>
    <scope>NUCLEOTIDE SEQUENCE [LARGE SCALE GENOMIC DNA]</scope>
    <source>
        <strain evidence="14 15">SCZa-39</strain>
    </source>
</reference>
<dbReference type="Pfam" id="PF06628">
    <property type="entry name" value="Catalase-rel"/>
    <property type="match status" value="1"/>
</dbReference>
<protein>
    <recommendedName>
        <fullName evidence="4 12">Catalase</fullName>
        <ecNumber evidence="4 12">1.11.1.6</ecNumber>
    </recommendedName>
</protein>
<dbReference type="SUPFAM" id="SSF56634">
    <property type="entry name" value="Heme-dependent catalase-like"/>
    <property type="match status" value="1"/>
</dbReference>
<comment type="function">
    <text evidence="2">Decomposes hydrogen peroxide into water and oxygen; serves to protect cells from the toxic effects of hydrogen peroxide.</text>
</comment>
<evidence type="ECO:0000256" key="5">
    <source>
        <dbReference type="ARBA" id="ARBA00022559"/>
    </source>
</evidence>
<dbReference type="EMBL" id="QEOB01000001">
    <property type="protein sequence ID" value="PVX98015.1"/>
    <property type="molecule type" value="Genomic_DNA"/>
</dbReference>
<evidence type="ECO:0000256" key="9">
    <source>
        <dbReference type="ARBA" id="ARBA00023004"/>
    </source>
</evidence>
<evidence type="ECO:0000259" key="13">
    <source>
        <dbReference type="SMART" id="SM01060"/>
    </source>
</evidence>
<dbReference type="Pfam" id="PF00199">
    <property type="entry name" value="Catalase"/>
    <property type="match status" value="1"/>
</dbReference>
<dbReference type="RefSeq" id="WP_116609619.1">
    <property type="nucleotide sequence ID" value="NZ_CAJZAT010000046.1"/>
</dbReference>
<evidence type="ECO:0000256" key="12">
    <source>
        <dbReference type="RuleBase" id="RU000498"/>
    </source>
</evidence>
<keyword evidence="5 12" id="KW-0575">Peroxidase</keyword>
<keyword evidence="8 12" id="KW-0560">Oxidoreductase</keyword>
<dbReference type="InterPro" id="IPR040333">
    <property type="entry name" value="Catalase_3"/>
</dbReference>
<dbReference type="PROSITE" id="PS00437">
    <property type="entry name" value="CATALASE_1"/>
    <property type="match status" value="1"/>
</dbReference>
<dbReference type="InterPro" id="IPR011614">
    <property type="entry name" value="Catalase_core"/>
</dbReference>
<evidence type="ECO:0000313" key="15">
    <source>
        <dbReference type="Proteomes" id="UP000245712"/>
    </source>
</evidence>
<feature type="domain" description="Catalase core" evidence="13">
    <location>
        <begin position="7"/>
        <end position="391"/>
    </location>
</feature>
<dbReference type="InterPro" id="IPR018028">
    <property type="entry name" value="Catalase"/>
</dbReference>
<dbReference type="Proteomes" id="UP000245712">
    <property type="component" value="Unassembled WGS sequence"/>
</dbReference>
<evidence type="ECO:0000256" key="11">
    <source>
        <dbReference type="ARBA" id="ARBA00049254"/>
    </source>
</evidence>
<dbReference type="PROSITE" id="PS00438">
    <property type="entry name" value="CATALASE_2"/>
    <property type="match status" value="1"/>
</dbReference>
<keyword evidence="15" id="KW-1185">Reference proteome</keyword>
<comment type="cofactor">
    <cofactor evidence="1">
        <name>heme</name>
        <dbReference type="ChEBI" id="CHEBI:30413"/>
    </cofactor>
</comment>
<dbReference type="InterPro" id="IPR020835">
    <property type="entry name" value="Catalase_sf"/>
</dbReference>
<dbReference type="PROSITE" id="PS51402">
    <property type="entry name" value="CATALASE_3"/>
    <property type="match status" value="1"/>
</dbReference>
<dbReference type="PANTHER" id="PTHR11465:SF61">
    <property type="entry name" value="CATALASE"/>
    <property type="match status" value="1"/>
</dbReference>
<evidence type="ECO:0000256" key="4">
    <source>
        <dbReference type="ARBA" id="ARBA00012314"/>
    </source>
</evidence>
<dbReference type="PRINTS" id="PR00067">
    <property type="entry name" value="CATALASE"/>
</dbReference>
<dbReference type="SMART" id="SM01060">
    <property type="entry name" value="Catalase"/>
    <property type="match status" value="1"/>
</dbReference>
<keyword evidence="6 12" id="KW-0349">Heme</keyword>
<dbReference type="InterPro" id="IPR024708">
    <property type="entry name" value="Catalase_AS"/>
</dbReference>
<gene>
    <name evidence="14" type="ORF">C7402_101733</name>
</gene>